<dbReference type="NCBIfam" id="TIGR03664">
    <property type="entry name" value="fut_nucase"/>
    <property type="match status" value="1"/>
</dbReference>
<dbReference type="SUPFAM" id="SSF53167">
    <property type="entry name" value="Purine and uridine phosphorylases"/>
    <property type="match status" value="1"/>
</dbReference>
<dbReference type="HAMAP" id="MF_00991">
    <property type="entry name" value="MqnB"/>
    <property type="match status" value="1"/>
</dbReference>
<comment type="caution">
    <text evidence="4">The sequence shown here is derived from an EMBL/GenBank/DDBJ whole genome shotgun (WGS) entry which is preliminary data.</text>
</comment>
<sequence>MFLAVAATEMEMAPLGRMLAASKVPCVTLVAGVGPVESALRIARFLCTDGRHIRGIVNFGVAGAYINLQGYQSAAPLDVCLAEREIAGDFGICYGDNMDYLPEELTGRIAYDIDRSLLLQAGLILQRNDLHPHVGTFVTVNAVSGTRARGENLRQQWQGLCENMEGASIARVAEAFGLPFLEVRSISNMVENRNSQNWQLDEACEVAAGAAFLLLRELELS</sequence>
<protein>
    <recommendedName>
        <fullName evidence="1 2">Futalosine hydrolase</fullName>
        <shortName evidence="1">FL hydrolase</shortName>
        <ecNumber evidence="1 2">3.2.2.26</ecNumber>
    </recommendedName>
    <alternativeName>
        <fullName evidence="1">Futalosine nucleosidase</fullName>
    </alternativeName>
    <alternativeName>
        <fullName evidence="1">Menaquinone biosynthetic enzyme MqnB</fullName>
    </alternativeName>
</protein>
<keyword evidence="4" id="KW-0326">Glycosidase</keyword>
<dbReference type="GO" id="GO:0009234">
    <property type="term" value="P:menaquinone biosynthetic process"/>
    <property type="evidence" value="ECO:0007669"/>
    <property type="project" value="UniProtKB-UniRule"/>
</dbReference>
<dbReference type="PANTHER" id="PTHR46832">
    <property type="entry name" value="5'-METHYLTHIOADENOSINE/S-ADENOSYLHOMOCYSTEINE NUCLEOSIDASE"/>
    <property type="match status" value="1"/>
</dbReference>
<dbReference type="EC" id="3.2.2.26" evidence="1 2"/>
<comment type="similarity">
    <text evidence="1">Belongs to the PNP/UDP phosphorylase family. Futalosine hydrolase subfamily.</text>
</comment>
<feature type="domain" description="Nucleoside phosphorylase" evidence="3">
    <location>
        <begin position="23"/>
        <end position="216"/>
    </location>
</feature>
<gene>
    <name evidence="1" type="primary">mqnB</name>
    <name evidence="4" type="ORF">HNQ81_001366</name>
</gene>
<comment type="catalytic activity">
    <reaction evidence="1">
        <text>futalosine + H2O = dehypoxanthine futalosine + hypoxanthine</text>
        <dbReference type="Rhea" id="RHEA:25904"/>
        <dbReference type="ChEBI" id="CHEBI:15377"/>
        <dbReference type="ChEBI" id="CHEBI:17368"/>
        <dbReference type="ChEBI" id="CHEBI:58863"/>
        <dbReference type="ChEBI" id="CHEBI:58864"/>
        <dbReference type="EC" id="3.2.2.26"/>
    </reaction>
</comment>
<dbReference type="InterPro" id="IPR035994">
    <property type="entry name" value="Nucleoside_phosphorylase_sf"/>
</dbReference>
<dbReference type="RefSeq" id="WP_183349579.1">
    <property type="nucleotide sequence ID" value="NZ_JACHEO010000005.1"/>
</dbReference>
<organism evidence="4 5">
    <name type="scientific">Desulfoprunum benzoelyticum</name>
    <dbReference type="NCBI Taxonomy" id="1506996"/>
    <lineage>
        <taxon>Bacteria</taxon>
        <taxon>Pseudomonadati</taxon>
        <taxon>Thermodesulfobacteriota</taxon>
        <taxon>Desulfobulbia</taxon>
        <taxon>Desulfobulbales</taxon>
        <taxon>Desulfobulbaceae</taxon>
        <taxon>Desulfoprunum</taxon>
    </lineage>
</organism>
<dbReference type="Pfam" id="PF01048">
    <property type="entry name" value="PNP_UDP_1"/>
    <property type="match status" value="1"/>
</dbReference>
<reference evidence="4 5" key="1">
    <citation type="submission" date="2020-08" db="EMBL/GenBank/DDBJ databases">
        <title>Genomic Encyclopedia of Type Strains, Phase IV (KMG-IV): sequencing the most valuable type-strain genomes for metagenomic binning, comparative biology and taxonomic classification.</title>
        <authorList>
            <person name="Goeker M."/>
        </authorList>
    </citation>
    <scope>NUCLEOTIDE SEQUENCE [LARGE SCALE GENOMIC DNA]</scope>
    <source>
        <strain evidence="4 5">DSM 28570</strain>
    </source>
</reference>
<dbReference type="PANTHER" id="PTHR46832:SF2">
    <property type="entry name" value="FUTALOSINE HYDROLASE"/>
    <property type="match status" value="1"/>
</dbReference>
<dbReference type="Gene3D" id="3.40.50.1580">
    <property type="entry name" value="Nucleoside phosphorylase domain"/>
    <property type="match status" value="1"/>
</dbReference>
<dbReference type="GO" id="GO:0008782">
    <property type="term" value="F:adenosylhomocysteine nucleosidase activity"/>
    <property type="evidence" value="ECO:0007669"/>
    <property type="project" value="TreeGrafter"/>
</dbReference>
<dbReference type="InterPro" id="IPR019963">
    <property type="entry name" value="FL_hydrolase_MqnB"/>
</dbReference>
<evidence type="ECO:0000256" key="1">
    <source>
        <dbReference type="HAMAP-Rule" id="MF_00991"/>
    </source>
</evidence>
<dbReference type="InterPro" id="IPR000845">
    <property type="entry name" value="Nucleoside_phosphorylase_d"/>
</dbReference>
<proteinExistence type="inferred from homology"/>
<dbReference type="UniPathway" id="UPA00079"/>
<accession>A0A840UPS6</accession>
<dbReference type="GO" id="GO:0019284">
    <property type="term" value="P:L-methionine salvage from S-adenosylmethionine"/>
    <property type="evidence" value="ECO:0007669"/>
    <property type="project" value="TreeGrafter"/>
</dbReference>
<dbReference type="AlphaFoldDB" id="A0A840UPS6"/>
<dbReference type="Proteomes" id="UP000539642">
    <property type="component" value="Unassembled WGS sequence"/>
</dbReference>
<keyword evidence="5" id="KW-1185">Reference proteome</keyword>
<comment type="function">
    <text evidence="1">Catalyzes the hydrolysis of futalosine (FL) to dehypoxanthine futalosine (DHFL) and hypoxanthine, a step in the biosynthesis of menaquinone (MK, vitamin K2).</text>
</comment>
<keyword evidence="1 4" id="KW-0378">Hydrolase</keyword>
<evidence type="ECO:0000313" key="5">
    <source>
        <dbReference type="Proteomes" id="UP000539642"/>
    </source>
</evidence>
<evidence type="ECO:0000256" key="2">
    <source>
        <dbReference type="NCBIfam" id="TIGR03664"/>
    </source>
</evidence>
<evidence type="ECO:0000259" key="3">
    <source>
        <dbReference type="Pfam" id="PF01048"/>
    </source>
</evidence>
<evidence type="ECO:0000313" key="4">
    <source>
        <dbReference type="EMBL" id="MBB5347645.1"/>
    </source>
</evidence>
<comment type="pathway">
    <text evidence="1">Quinol/quinone metabolism; menaquinone biosynthesis.</text>
</comment>
<dbReference type="GO" id="GO:0008930">
    <property type="term" value="F:methylthioadenosine nucleosidase activity"/>
    <property type="evidence" value="ECO:0007669"/>
    <property type="project" value="TreeGrafter"/>
</dbReference>
<dbReference type="GO" id="GO:0009116">
    <property type="term" value="P:nucleoside metabolic process"/>
    <property type="evidence" value="ECO:0007669"/>
    <property type="project" value="InterPro"/>
</dbReference>
<keyword evidence="1" id="KW-0474">Menaquinone biosynthesis</keyword>
<dbReference type="GO" id="GO:0005829">
    <property type="term" value="C:cytosol"/>
    <property type="evidence" value="ECO:0007669"/>
    <property type="project" value="TreeGrafter"/>
</dbReference>
<name>A0A840UPS6_9BACT</name>
<dbReference type="EMBL" id="JACHEO010000005">
    <property type="protein sequence ID" value="MBB5347645.1"/>
    <property type="molecule type" value="Genomic_DNA"/>
</dbReference>